<dbReference type="PANTHER" id="PTHR11795:SF447">
    <property type="entry name" value="ABC TRANSPORTER PERMEASE PROTEIN"/>
    <property type="match status" value="1"/>
</dbReference>
<evidence type="ECO:0000313" key="11">
    <source>
        <dbReference type="Proteomes" id="UP000315751"/>
    </source>
</evidence>
<feature type="transmembrane region" description="Helical" evidence="9">
    <location>
        <begin position="152"/>
        <end position="170"/>
    </location>
</feature>
<keyword evidence="2" id="KW-0813">Transport</keyword>
<evidence type="ECO:0000256" key="7">
    <source>
        <dbReference type="ARBA" id="ARBA00023136"/>
    </source>
</evidence>
<dbReference type="PANTHER" id="PTHR11795">
    <property type="entry name" value="BRANCHED-CHAIN AMINO ACID TRANSPORT SYSTEM PERMEASE PROTEIN LIVH"/>
    <property type="match status" value="1"/>
</dbReference>
<evidence type="ECO:0000256" key="1">
    <source>
        <dbReference type="ARBA" id="ARBA00004651"/>
    </source>
</evidence>
<comment type="subcellular location">
    <subcellularLocation>
        <location evidence="1">Cell membrane</location>
        <topology evidence="1">Multi-pass membrane protein</topology>
    </subcellularLocation>
</comment>
<dbReference type="Pfam" id="PF02653">
    <property type="entry name" value="BPD_transp_2"/>
    <property type="match status" value="1"/>
</dbReference>
<feature type="transmembrane region" description="Helical" evidence="9">
    <location>
        <begin position="200"/>
        <end position="220"/>
    </location>
</feature>
<evidence type="ECO:0000256" key="6">
    <source>
        <dbReference type="ARBA" id="ARBA00022989"/>
    </source>
</evidence>
<evidence type="ECO:0000256" key="2">
    <source>
        <dbReference type="ARBA" id="ARBA00022448"/>
    </source>
</evidence>
<comment type="caution">
    <text evidence="10">The sequence shown here is derived from an EMBL/GenBank/DDBJ whole genome shotgun (WGS) entry which is preliminary data.</text>
</comment>
<comment type="similarity">
    <text evidence="8">Belongs to the binding-protein-dependent transport system permease family. LivHM subfamily.</text>
</comment>
<keyword evidence="5" id="KW-0029">Amino-acid transport</keyword>
<evidence type="ECO:0000256" key="4">
    <source>
        <dbReference type="ARBA" id="ARBA00022692"/>
    </source>
</evidence>
<feature type="transmembrane region" description="Helical" evidence="9">
    <location>
        <begin position="232"/>
        <end position="260"/>
    </location>
</feature>
<evidence type="ECO:0000256" key="5">
    <source>
        <dbReference type="ARBA" id="ARBA00022970"/>
    </source>
</evidence>
<organism evidence="10 11">
    <name type="scientific">Nitrospirillum amazonense</name>
    <dbReference type="NCBI Taxonomy" id="28077"/>
    <lineage>
        <taxon>Bacteria</taxon>
        <taxon>Pseudomonadati</taxon>
        <taxon>Pseudomonadota</taxon>
        <taxon>Alphaproteobacteria</taxon>
        <taxon>Rhodospirillales</taxon>
        <taxon>Azospirillaceae</taxon>
        <taxon>Nitrospirillum</taxon>
    </lineage>
</organism>
<dbReference type="InterPro" id="IPR052157">
    <property type="entry name" value="BCAA_transport_permease"/>
</dbReference>
<dbReference type="RefSeq" id="WP_145731068.1">
    <property type="nucleotide sequence ID" value="NZ_VITR01000004.1"/>
</dbReference>
<proteinExistence type="inferred from homology"/>
<keyword evidence="6 9" id="KW-1133">Transmembrane helix</keyword>
<evidence type="ECO:0000256" key="8">
    <source>
        <dbReference type="ARBA" id="ARBA00037998"/>
    </source>
</evidence>
<evidence type="ECO:0000256" key="9">
    <source>
        <dbReference type="SAM" id="Phobius"/>
    </source>
</evidence>
<feature type="transmembrane region" description="Helical" evidence="9">
    <location>
        <begin position="266"/>
        <end position="287"/>
    </location>
</feature>
<dbReference type="GO" id="GO:0006865">
    <property type="term" value="P:amino acid transport"/>
    <property type="evidence" value="ECO:0007669"/>
    <property type="project" value="UniProtKB-KW"/>
</dbReference>
<keyword evidence="3" id="KW-1003">Cell membrane</keyword>
<gene>
    <name evidence="10" type="ORF">FBZ90_104314</name>
</gene>
<keyword evidence="7 9" id="KW-0472">Membrane</keyword>
<feature type="transmembrane region" description="Helical" evidence="9">
    <location>
        <begin position="12"/>
        <end position="34"/>
    </location>
</feature>
<name>A0A560HC28_9PROT</name>
<dbReference type="EMBL" id="VITR01000004">
    <property type="protein sequence ID" value="TWB43926.1"/>
    <property type="molecule type" value="Genomic_DNA"/>
</dbReference>
<dbReference type="AlphaFoldDB" id="A0A560HC28"/>
<sequence length="302" mass="31212">MSEWPLIAGQVFNGFSVASLYVLAALGLALSFGLMRVINMAHGEMLMLGGYLAYLTLQVVPGPLGILAAMPVAFLGAATVGAVLETTLIKRLSARPLDTLLATWGVSLILQQAARNIFGAIGVDVRAPEWLNHAYTVSSGQFAGLTIPATRLFILAVAFAVMGALSLLLARTRIGLLVRAVNQDRGMAAAAGINVRAVDLSVFCLGTGIAGLAGVVLALLGPVTPNVGQSYVVPAFLVVVLGGLGSLKGTAIASLIVGLFSALVQILVDVSLAQVLLLLFVIGFIQFRPQGVVAVRSRALDA</sequence>
<dbReference type="CDD" id="cd06582">
    <property type="entry name" value="TM_PBP1_LivH_like"/>
    <property type="match status" value="1"/>
</dbReference>
<dbReference type="OrthoDB" id="9807115at2"/>
<dbReference type="GO" id="GO:0005886">
    <property type="term" value="C:plasma membrane"/>
    <property type="evidence" value="ECO:0007669"/>
    <property type="project" value="UniProtKB-SubCell"/>
</dbReference>
<dbReference type="GO" id="GO:0022857">
    <property type="term" value="F:transmembrane transporter activity"/>
    <property type="evidence" value="ECO:0007669"/>
    <property type="project" value="InterPro"/>
</dbReference>
<dbReference type="Proteomes" id="UP000315751">
    <property type="component" value="Unassembled WGS sequence"/>
</dbReference>
<keyword evidence="4 9" id="KW-0812">Transmembrane</keyword>
<dbReference type="InterPro" id="IPR001851">
    <property type="entry name" value="ABC_transp_permease"/>
</dbReference>
<keyword evidence="11" id="KW-1185">Reference proteome</keyword>
<dbReference type="InterPro" id="IPR017779">
    <property type="entry name" value="ABC_UrtB_bac"/>
</dbReference>
<reference evidence="10 11" key="1">
    <citation type="submission" date="2019-06" db="EMBL/GenBank/DDBJ databases">
        <title>Genomic Encyclopedia of Type Strains, Phase IV (KMG-V): Genome sequencing to study the core and pangenomes of soil and plant-associated prokaryotes.</title>
        <authorList>
            <person name="Whitman W."/>
        </authorList>
    </citation>
    <scope>NUCLEOTIDE SEQUENCE [LARGE SCALE GENOMIC DNA]</scope>
    <source>
        <strain evidence="10 11">BR 11622</strain>
    </source>
</reference>
<protein>
    <submittedName>
        <fullName evidence="10">Urea transport system permease protein</fullName>
    </submittedName>
</protein>
<accession>A0A560HC28</accession>
<evidence type="ECO:0000313" key="10">
    <source>
        <dbReference type="EMBL" id="TWB43926.1"/>
    </source>
</evidence>
<dbReference type="NCBIfam" id="TIGR03409">
    <property type="entry name" value="urea_trans_UrtB"/>
    <property type="match status" value="1"/>
</dbReference>
<evidence type="ECO:0000256" key="3">
    <source>
        <dbReference type="ARBA" id="ARBA00022475"/>
    </source>
</evidence>